<feature type="domain" description="Fibronectin type-III" evidence="2">
    <location>
        <begin position="185"/>
        <end position="277"/>
    </location>
</feature>
<name>A0A0N0RR37_9FLAO</name>
<evidence type="ECO:0000313" key="4">
    <source>
        <dbReference type="Proteomes" id="UP000037755"/>
    </source>
</evidence>
<dbReference type="PATRIC" id="fig|1202724.3.peg.4106"/>
<reference evidence="3 4" key="1">
    <citation type="submission" date="2015-08" db="EMBL/GenBank/DDBJ databases">
        <title>Whole genome sequence of Flavobacterium akiainvivens IK-1T, from decaying Wikstroemia oahuensis, an endemic Hawaiian shrub.</title>
        <authorList>
            <person name="Wan X."/>
            <person name="Hou S."/>
            <person name="Saito J."/>
            <person name="Donachie S."/>
        </authorList>
    </citation>
    <scope>NUCLEOTIDE SEQUENCE [LARGE SCALE GENOMIC DNA]</scope>
    <source>
        <strain evidence="3 4">IK-1</strain>
    </source>
</reference>
<organism evidence="3 4">
    <name type="scientific">Flavobacterium akiainvivens</name>
    <dbReference type="NCBI Taxonomy" id="1202724"/>
    <lineage>
        <taxon>Bacteria</taxon>
        <taxon>Pseudomonadati</taxon>
        <taxon>Bacteroidota</taxon>
        <taxon>Flavobacteriia</taxon>
        <taxon>Flavobacteriales</taxon>
        <taxon>Flavobacteriaceae</taxon>
        <taxon>Flavobacterium</taxon>
    </lineage>
</organism>
<dbReference type="Pfam" id="PF19081">
    <property type="entry name" value="Ig_7"/>
    <property type="match status" value="4"/>
</dbReference>
<dbReference type="Gene3D" id="2.60.40.10">
    <property type="entry name" value="Immunoglobulins"/>
    <property type="match status" value="3"/>
</dbReference>
<dbReference type="InterPro" id="IPR026444">
    <property type="entry name" value="Secre_tail"/>
</dbReference>
<dbReference type="SUPFAM" id="SSF49265">
    <property type="entry name" value="Fibronectin type III"/>
    <property type="match status" value="2"/>
</dbReference>
<dbReference type="Proteomes" id="UP000037755">
    <property type="component" value="Unassembled WGS sequence"/>
</dbReference>
<accession>A0A0N0RR37</accession>
<evidence type="ECO:0000256" key="1">
    <source>
        <dbReference type="ARBA" id="ARBA00022729"/>
    </source>
</evidence>
<comment type="caution">
    <text evidence="3">The sequence shown here is derived from an EMBL/GenBank/DDBJ whole genome shotgun (WGS) entry which is preliminary data.</text>
</comment>
<dbReference type="InterPro" id="IPR003961">
    <property type="entry name" value="FN3_dom"/>
</dbReference>
<dbReference type="STRING" id="1202724.AM493_19825"/>
<keyword evidence="1" id="KW-0732">Signal</keyword>
<dbReference type="Pfam" id="PF00041">
    <property type="entry name" value="fn3"/>
    <property type="match status" value="2"/>
</dbReference>
<proteinExistence type="predicted"/>
<dbReference type="NCBIfam" id="TIGR04183">
    <property type="entry name" value="Por_Secre_tail"/>
    <property type="match status" value="1"/>
</dbReference>
<dbReference type="PROSITE" id="PS50853">
    <property type="entry name" value="FN3"/>
    <property type="match status" value="3"/>
</dbReference>
<dbReference type="CDD" id="cd00063">
    <property type="entry name" value="FN3"/>
    <property type="match status" value="2"/>
</dbReference>
<dbReference type="InterPro" id="IPR044023">
    <property type="entry name" value="Ig_7"/>
</dbReference>
<keyword evidence="4" id="KW-1185">Reference proteome</keyword>
<dbReference type="Gene3D" id="2.60.120.260">
    <property type="entry name" value="Galactose-binding domain-like"/>
    <property type="match status" value="2"/>
</dbReference>
<dbReference type="RefSeq" id="WP_054409835.1">
    <property type="nucleotide sequence ID" value="NZ_FOYA01000010.1"/>
</dbReference>
<evidence type="ECO:0000259" key="2">
    <source>
        <dbReference type="PROSITE" id="PS50853"/>
    </source>
</evidence>
<dbReference type="InterPro" id="IPR013783">
    <property type="entry name" value="Ig-like_fold"/>
</dbReference>
<sequence length="1758" mass="179891">MKKFTFLIALLLVSLTGFGQVSYNYGWEPTGLGSWVEGGSSGWFSRNTAAPCTGTGAVRANTYYNGTSTLRSPNLGTSNGGPVTLGYAYKALLYGSTTQAVPAAEVSLQVQYASSTTGPWTTVQVINSANHNESASCSAQSVTFTPATGDLYVRFIFTAVGEESDIHYYLDDIAVSQGAVPSCLAPTALASSSVAANSAVISFTASASAPSGGYEYYRSTTATVPAASVTATGTITSGATISGLTPLTTYYVFVRSICGADSVSAWSAATTFSTPASCLPPTAFTLTGLGSATASFGWTPAVANPGSGYDYYLSTSSTAPTATVTVTGTQESGATLALNNLTPDTQYYIWVRSNCGGGDTSVWTSSISFRTDCTASMPVDTVETFASYTGAMPGPSCWREGTGILGATPITLTGSSSTWTNGTYNNTTGHANGTAVTINLYGADNEWFVSPPLDLGTTVDYQLEYSASVVPWSATTPVTNMGEKFVKVVVSTDGGATWSEANVIKTYDNSNIPSTSINEIISLANYTGTVKIGFYAYSTTTAQDLRFYIDNFKVSPIPQCSLPVSPVFVSATDNAAVISWTAPATAPAQGYEYYVGTTNTAPAATATATGNVGAGVTTANLSNLTPITTYYVWVRSKCTATLTSEWVGPVMFGTLCDSGEVLTTTPDSVCGQGAATLEATANTGATIKWYAAAAGGTALATGASFTTPVITATTNYYVSAGNASTGVDSTVGAGVSTSDTYSNPFYSLWSNNHTQHLITAAELQAAGLTAGNINSVALDVTAAGSLPMIDLTIKIGTSNATAMTAFVANDAFQTVYTGASYMPTTGVNTFVFTTPYNWDGTSNIVVEFCHGNSASSSTMNRMVKTDATPYVSTVKFHTSDATAANVACGATTGTNLASYSVRPQFIFNGAGLCMSARQQVVATVTAAPAVTVSATDAQLCPGESTQISVTSDNDDYTYVWMPGNLTGATQTVSPTATTVYTVTATDAVSGCVNASQSVTITVNPLPTPIVAPATVAVCEGGLGQITATGGVVTSTVFAENFNAASTQFSVAATTGTATADLNTTYFAEGTGSVRFNTASAGANVNYNVNSNINLSGYTSAQLTFTHIAAMEGVTYSYDLGYVEYSTNGGTTWSSFPTSAYAGNGTLVSYIGTGTSSPVEGVAFSSKSYTDWNAQFTDAASTPGTAPAASLWKTETINIPAAALTSQFRVRFRYTTDGSVWYYGWMIDDVKVTAQSSQIVWSPAANLFTDAAGTQAYVAGTVSPTVYAAPTAAATYTASATNSVTGCNVSATVNVAVTVTPAPTADATQTFCGSATVADLDATGTTIQWYTAATGGTALTATTTLATGNYYATQTLNGCQSFTRTPVAVVVNITAAPTADAQSFCNAATVADLDATGAGIQWYAAATGGAALAADAALASGNYYASQTIDGCESVRTEVAVVVNVTAAPTADAQTFCNAATVADLDATGAGIQWYAAATGGTALAADAALASGNYYASQTVDGCESTARTEVAVVINVTAAPTADAQTFCNAAAVADLDATGTGIKWYAAATGGTALAADAALATGNYYASQTVDGCESAARVEVAVTVNVTPAVEGEVTQEVTIEQGETATIEDIEVTATGTVTWYATEADAIDGTNPLAVTTELVTGATYYAVQTIDGCTSADVLAVTITVTMGKGEFNAAAFSYYPNPVKDVVTVSYNKEITSVTVVNLLGQQVIKVAPNTTEVKIDMSGLAEGSYMLTVQSGNAVKTIKVIKSAN</sequence>
<dbReference type="InterPro" id="IPR036116">
    <property type="entry name" value="FN3_sf"/>
</dbReference>
<dbReference type="SMART" id="SM00060">
    <property type="entry name" value="FN3"/>
    <property type="match status" value="3"/>
</dbReference>
<dbReference type="Pfam" id="PF18962">
    <property type="entry name" value="Por_Secre_tail"/>
    <property type="match status" value="1"/>
</dbReference>
<feature type="domain" description="Fibronectin type-III" evidence="2">
    <location>
        <begin position="562"/>
        <end position="657"/>
    </location>
</feature>
<dbReference type="OrthoDB" id="1447704at2"/>
<gene>
    <name evidence="3" type="ORF">AM493_19825</name>
</gene>
<protein>
    <recommendedName>
        <fullName evidence="2">Fibronectin type-III domain-containing protein</fullName>
    </recommendedName>
</protein>
<dbReference type="EMBL" id="LIYD01000005">
    <property type="protein sequence ID" value="KOS08049.1"/>
    <property type="molecule type" value="Genomic_DNA"/>
</dbReference>
<feature type="domain" description="Fibronectin type-III" evidence="2">
    <location>
        <begin position="280"/>
        <end position="374"/>
    </location>
</feature>
<evidence type="ECO:0000313" key="3">
    <source>
        <dbReference type="EMBL" id="KOS08049.1"/>
    </source>
</evidence>